<keyword evidence="1" id="KW-0479">Metal-binding</keyword>
<evidence type="ECO:0000256" key="4">
    <source>
        <dbReference type="PROSITE-ProRule" id="PRU00742"/>
    </source>
</evidence>
<dbReference type="RefSeq" id="WP_123045487.1">
    <property type="nucleotide sequence ID" value="NZ_RDSR01000008.1"/>
</dbReference>
<dbReference type="EMBL" id="RDSR01000008">
    <property type="protein sequence ID" value="RNE63610.1"/>
    <property type="molecule type" value="Genomic_DNA"/>
</dbReference>
<dbReference type="PANTHER" id="PTHR43782">
    <property type="entry name" value="ARGINASE"/>
    <property type="match status" value="1"/>
</dbReference>
<evidence type="ECO:0000256" key="3">
    <source>
        <dbReference type="ARBA" id="ARBA00023211"/>
    </source>
</evidence>
<evidence type="ECO:0000256" key="2">
    <source>
        <dbReference type="ARBA" id="ARBA00022801"/>
    </source>
</evidence>
<dbReference type="PROSITE" id="PS51409">
    <property type="entry name" value="ARGINASE_2"/>
    <property type="match status" value="1"/>
</dbReference>
<dbReference type="GO" id="GO:0005829">
    <property type="term" value="C:cytosol"/>
    <property type="evidence" value="ECO:0007669"/>
    <property type="project" value="TreeGrafter"/>
</dbReference>
<dbReference type="PRINTS" id="PR00116">
    <property type="entry name" value="ARGINASE"/>
</dbReference>
<keyword evidence="6" id="KW-1185">Reference proteome</keyword>
<reference evidence="5 6" key="1">
    <citation type="submission" date="2018-11" db="EMBL/GenBank/DDBJ databases">
        <title>Cryobacterium sp. nov., isolated from rhizosphere soil of lettuce.</title>
        <authorList>
            <person name="Wang Y."/>
        </authorList>
    </citation>
    <scope>NUCLEOTIDE SEQUENCE [LARGE SCALE GENOMIC DNA]</scope>
    <source>
        <strain evidence="5 6">NEAU-85</strain>
    </source>
</reference>
<comment type="caution">
    <text evidence="5">The sequence shown here is derived from an EMBL/GenBank/DDBJ whole genome shotgun (WGS) entry which is preliminary data.</text>
</comment>
<dbReference type="CDD" id="cd09999">
    <property type="entry name" value="Arginase-like_1"/>
    <property type="match status" value="1"/>
</dbReference>
<protein>
    <submittedName>
        <fullName evidence="5">Arginase family protein</fullName>
    </submittedName>
</protein>
<evidence type="ECO:0000313" key="6">
    <source>
        <dbReference type="Proteomes" id="UP000279859"/>
    </source>
</evidence>
<dbReference type="InterPro" id="IPR023696">
    <property type="entry name" value="Ureohydrolase_dom_sf"/>
</dbReference>
<dbReference type="Gene3D" id="3.40.800.10">
    <property type="entry name" value="Ureohydrolase domain"/>
    <property type="match status" value="1"/>
</dbReference>
<dbReference type="PANTHER" id="PTHR43782:SF3">
    <property type="entry name" value="ARGINASE"/>
    <property type="match status" value="1"/>
</dbReference>
<evidence type="ECO:0000256" key="1">
    <source>
        <dbReference type="ARBA" id="ARBA00022723"/>
    </source>
</evidence>
<dbReference type="InterPro" id="IPR006035">
    <property type="entry name" value="Ureohydrolase"/>
</dbReference>
<sequence>MSPRFVVVPQWQGSASARAMRLIDGAEAIRGDLPASRTRVVDVPAEAGDGQGTGVQRFSALATTRERLAAELAAASAGDDPDWVLTVGGDCGVSLAAVENAAARHPDDLAVVWFDAHPDLNTAASSPSGVFGGMVLRAILGDGCDGLALREGTVPPSRVVLAGARDIDPGEEEFIAGHGIRCIEAGDVSTPDALVEAVRATGARHVYVHVDLDVLDPADVAGLANPVPFGIRVPDLVAAITALTQEFRVAGATLAGFSPASPDAADDDLPAILRLIGALAR</sequence>
<gene>
    <name evidence="5" type="ORF">EEJ31_06465</name>
</gene>
<dbReference type="GO" id="GO:0030145">
    <property type="term" value="F:manganese ion binding"/>
    <property type="evidence" value="ECO:0007669"/>
    <property type="project" value="TreeGrafter"/>
</dbReference>
<accession>A0A3M8LDU5</accession>
<name>A0A3M8LDU5_9MICO</name>
<dbReference type="Proteomes" id="UP000279859">
    <property type="component" value="Unassembled WGS sequence"/>
</dbReference>
<dbReference type="OrthoDB" id="7331788at2"/>
<comment type="similarity">
    <text evidence="4">Belongs to the arginase family.</text>
</comment>
<dbReference type="AlphaFoldDB" id="A0A3M8LDU5"/>
<keyword evidence="3" id="KW-0464">Manganese</keyword>
<dbReference type="SUPFAM" id="SSF52768">
    <property type="entry name" value="Arginase/deacetylase"/>
    <property type="match status" value="1"/>
</dbReference>
<keyword evidence="2" id="KW-0378">Hydrolase</keyword>
<dbReference type="Pfam" id="PF00491">
    <property type="entry name" value="Arginase"/>
    <property type="match status" value="1"/>
</dbReference>
<organism evidence="5 6">
    <name type="scientific">Cryobacterium tepidiphilum</name>
    <dbReference type="NCBI Taxonomy" id="2486026"/>
    <lineage>
        <taxon>Bacteria</taxon>
        <taxon>Bacillati</taxon>
        <taxon>Actinomycetota</taxon>
        <taxon>Actinomycetes</taxon>
        <taxon>Micrococcales</taxon>
        <taxon>Microbacteriaceae</taxon>
        <taxon>Cryobacterium</taxon>
    </lineage>
</organism>
<dbReference type="GO" id="GO:0004053">
    <property type="term" value="F:arginase activity"/>
    <property type="evidence" value="ECO:0007669"/>
    <property type="project" value="TreeGrafter"/>
</dbReference>
<evidence type="ECO:0000313" key="5">
    <source>
        <dbReference type="EMBL" id="RNE63610.1"/>
    </source>
</evidence>
<proteinExistence type="inferred from homology"/>